<accession>A0A545UKF1</accession>
<name>A0A545UKF1_9HYPO</name>
<dbReference type="EMBL" id="SPUK01000054">
    <property type="protein sequence ID" value="TQV89942.1"/>
    <property type="molecule type" value="Genomic_DNA"/>
</dbReference>
<proteinExistence type="predicted"/>
<gene>
    <name evidence="1" type="ORF">IF1G_11395</name>
</gene>
<sequence length="284" mass="32152">MRDQKTHVALHCRATSTDEKEAMYIGTESFEYNIRNDDDFVINAFKKPIPVRTSLMSDGDNTSARVGYLVDDGVVSWYILNGEQKIVYLDPTKFYTIGEGDESYLSFWHPIEQRPYRAVFVGNERPTPHSPNPEPTNLEANMMNLSLEQSWVHVTAKMGGDMRSPLHFETSDGDVVKTGWGLWELVNGAYRFQPTSGRRLGHEFWAEALPAEVVEVWVKESSNKPIRFTNMAGELIKTKRERWIPGLDDTFFVYLYEAKFYMAWSLPEGGGDGGTAAKTGDGDA</sequence>
<evidence type="ECO:0000313" key="2">
    <source>
        <dbReference type="Proteomes" id="UP000315783"/>
    </source>
</evidence>
<dbReference type="Proteomes" id="UP000315783">
    <property type="component" value="Unassembled WGS sequence"/>
</dbReference>
<keyword evidence="2" id="KW-1185">Reference proteome</keyword>
<comment type="caution">
    <text evidence="1">The sequence shown here is derived from an EMBL/GenBank/DDBJ whole genome shotgun (WGS) entry which is preliminary data.</text>
</comment>
<organism evidence="1 2">
    <name type="scientific">Cordyceps javanica</name>
    <dbReference type="NCBI Taxonomy" id="43265"/>
    <lineage>
        <taxon>Eukaryota</taxon>
        <taxon>Fungi</taxon>
        <taxon>Dikarya</taxon>
        <taxon>Ascomycota</taxon>
        <taxon>Pezizomycotina</taxon>
        <taxon>Sordariomycetes</taxon>
        <taxon>Hypocreomycetidae</taxon>
        <taxon>Hypocreales</taxon>
        <taxon>Cordycipitaceae</taxon>
        <taxon>Cordyceps</taxon>
    </lineage>
</organism>
<protein>
    <submittedName>
        <fullName evidence="1">Uncharacterized protein</fullName>
    </submittedName>
</protein>
<evidence type="ECO:0000313" key="1">
    <source>
        <dbReference type="EMBL" id="TQV89942.1"/>
    </source>
</evidence>
<dbReference type="AlphaFoldDB" id="A0A545UKF1"/>
<reference evidence="1 2" key="1">
    <citation type="journal article" date="2019" name="Appl. Microbiol. Biotechnol.">
        <title>Genome sequence of Isaria javanica and comparative genome analysis insights into family S53 peptidase evolution in fungal entomopathogens.</title>
        <authorList>
            <person name="Lin R."/>
            <person name="Zhang X."/>
            <person name="Xin B."/>
            <person name="Zou M."/>
            <person name="Gao Y."/>
            <person name="Qin F."/>
            <person name="Hu Q."/>
            <person name="Xie B."/>
            <person name="Cheng X."/>
        </authorList>
    </citation>
    <scope>NUCLEOTIDE SEQUENCE [LARGE SCALE GENOMIC DNA]</scope>
    <source>
        <strain evidence="1 2">IJ1G</strain>
    </source>
</reference>